<evidence type="ECO:0000313" key="1">
    <source>
        <dbReference type="EMBL" id="WAH39511.1"/>
    </source>
</evidence>
<accession>A0ABY6Z9J3</accession>
<protein>
    <submittedName>
        <fullName evidence="1">Uncharacterized protein</fullName>
    </submittedName>
</protein>
<keyword evidence="1" id="KW-0614">Plasmid</keyword>
<dbReference type="Proteomes" id="UP001164803">
    <property type="component" value="Plasmid unnamed2"/>
</dbReference>
<name>A0ABY6Z9J3_9BACL</name>
<evidence type="ECO:0000313" key="3">
    <source>
        <dbReference type="Proteomes" id="UP001164803"/>
    </source>
</evidence>
<geneLocation type="plasmid" evidence="1 3">
    <name>unnamed2</name>
</geneLocation>
<sequence length="107" mass="12594">MNIRYFIINEATGERLPMDEAPEEWRIGFGQQVFQTFWDAFVNKLPEVGARIALEYEEIDRIYGQFKIFDVIPVVFATVKRSKKRGPGRPLRYFDEEGNDWFVVTLA</sequence>
<dbReference type="RefSeq" id="WP_268047154.1">
    <property type="nucleotide sequence ID" value="NZ_CP104066.1"/>
</dbReference>
<dbReference type="EMBL" id="CP104066">
    <property type="protein sequence ID" value="WAH39571.1"/>
    <property type="molecule type" value="Genomic_DNA"/>
</dbReference>
<gene>
    <name evidence="2" type="ORF">NZD86_24100</name>
    <name evidence="1" type="ORF">NZD86_24400</name>
</gene>
<keyword evidence="3" id="KW-1185">Reference proteome</keyword>
<reference evidence="1" key="1">
    <citation type="submission" date="2022-08" db="EMBL/GenBank/DDBJ databases">
        <title>Alicyclobacillus dauci DSM2870, complete genome.</title>
        <authorList>
            <person name="Wang Q."/>
            <person name="Cai R."/>
            <person name="Wang Z."/>
        </authorList>
    </citation>
    <scope>NUCLEOTIDE SEQUENCE</scope>
    <source>
        <strain evidence="1">DSM 28700</strain>
        <plasmid evidence="1">unnamed2</plasmid>
    </source>
</reference>
<dbReference type="EMBL" id="CP104066">
    <property type="protein sequence ID" value="WAH39511.1"/>
    <property type="molecule type" value="Genomic_DNA"/>
</dbReference>
<organism evidence="1 3">
    <name type="scientific">Alicyclobacillus dauci</name>
    <dbReference type="NCBI Taxonomy" id="1475485"/>
    <lineage>
        <taxon>Bacteria</taxon>
        <taxon>Bacillati</taxon>
        <taxon>Bacillota</taxon>
        <taxon>Bacilli</taxon>
        <taxon>Bacillales</taxon>
        <taxon>Alicyclobacillaceae</taxon>
        <taxon>Alicyclobacillus</taxon>
    </lineage>
</organism>
<proteinExistence type="predicted"/>
<evidence type="ECO:0000313" key="2">
    <source>
        <dbReference type="EMBL" id="WAH39571.1"/>
    </source>
</evidence>